<protein>
    <submittedName>
        <fullName evidence="1">ORF33</fullName>
    </submittedName>
</protein>
<reference evidence="1" key="2">
    <citation type="submission" date="2024-03" db="EMBL/GenBank/DDBJ databases">
        <authorList>
            <person name="Ni Y."/>
            <person name="Xu T."/>
            <person name="Yan S."/>
            <person name="Chen L."/>
            <person name="Wang Y."/>
        </authorList>
    </citation>
    <scope>NUCLEOTIDE SEQUENCE</scope>
    <source>
        <strain evidence="1">NMP1</strain>
    </source>
</reference>
<evidence type="ECO:0000313" key="1">
    <source>
        <dbReference type="EMBL" id="DBA51680.1"/>
    </source>
</evidence>
<accession>A0AAT9J736</accession>
<organism evidence="1">
    <name type="scientific">Nitrosopumilaceae spindle-shaped virus</name>
    <dbReference type="NCBI Taxonomy" id="3065433"/>
    <lineage>
        <taxon>Viruses</taxon>
    </lineage>
</organism>
<reference evidence="1" key="1">
    <citation type="journal article" date="2024" name="Environ. Microbiol. Rep.">
        <title>Hiding in plain sight: The discovery of complete genomes of 11 hypothetical spindle-shaped viruses that putatively infect mesophilic ammonia-oxidizing archaea.</title>
        <authorList>
            <person name="Ni Y."/>
            <person name="Xu T."/>
            <person name="Yan S."/>
            <person name="Chen L."/>
            <person name="Wang Y."/>
        </authorList>
    </citation>
    <scope>NUCLEOTIDE SEQUENCE</scope>
    <source>
        <strain evidence="1">NMP1</strain>
    </source>
</reference>
<name>A0AAT9J736_9VIRU</name>
<dbReference type="EMBL" id="BK067782">
    <property type="protein sequence ID" value="DBA51680.1"/>
    <property type="molecule type" value="Genomic_DNA"/>
</dbReference>
<proteinExistence type="predicted"/>
<sequence length="37" mass="4438">MKTQNYKKGFEILEEFFDELPEDSKIEIDTRLKECGL</sequence>